<dbReference type="AlphaFoldDB" id="F8NXW6"/>
<dbReference type="EMBL" id="GL945434">
    <property type="protein sequence ID" value="EGO24782.1"/>
    <property type="molecule type" value="Genomic_DNA"/>
</dbReference>
<dbReference type="KEGG" id="sla:SERLADRAFT_390576"/>
<gene>
    <name evidence="1" type="ORF">SERLADRAFT_390576</name>
</gene>
<feature type="non-terminal residue" evidence="1">
    <location>
        <position position="51"/>
    </location>
</feature>
<proteinExistence type="predicted"/>
<name>F8NXW6_SERL9</name>
<evidence type="ECO:0000313" key="1">
    <source>
        <dbReference type="EMBL" id="EGO24782.1"/>
    </source>
</evidence>
<dbReference type="Proteomes" id="UP000008064">
    <property type="component" value="Unassembled WGS sequence"/>
</dbReference>
<dbReference type="RefSeq" id="XP_007318801.1">
    <property type="nucleotide sequence ID" value="XM_007318739.1"/>
</dbReference>
<reference evidence="1" key="1">
    <citation type="submission" date="2011-04" db="EMBL/GenBank/DDBJ databases">
        <title>Evolution of plant cell wall degrading machinery underlies the functional diversity of forest fungi.</title>
        <authorList>
            <consortium name="US DOE Joint Genome Institute (JGI-PGF)"/>
            <person name="Eastwood D.C."/>
            <person name="Floudas D."/>
            <person name="Binder M."/>
            <person name="Majcherczyk A."/>
            <person name="Schneider P."/>
            <person name="Aerts A."/>
            <person name="Asiegbu F.O."/>
            <person name="Baker S.E."/>
            <person name="Barry K."/>
            <person name="Bendiksby M."/>
            <person name="Blumentritt M."/>
            <person name="Coutinho P.M."/>
            <person name="Cullen D."/>
            <person name="Cullen D."/>
            <person name="Gathman A."/>
            <person name="Goodell B."/>
            <person name="Henrissat B."/>
            <person name="Ihrmark K."/>
            <person name="Kauserud H."/>
            <person name="Kohler A."/>
            <person name="LaButti K."/>
            <person name="Lapidus A."/>
            <person name="Lavin J.L."/>
            <person name="Lee Y.-H."/>
            <person name="Lindquist E."/>
            <person name="Lilly W."/>
            <person name="Lucas S."/>
            <person name="Morin E."/>
            <person name="Murat C."/>
            <person name="Oguiza J.A."/>
            <person name="Park J."/>
            <person name="Pisabarro A.G."/>
            <person name="Riley R."/>
            <person name="Rosling A."/>
            <person name="Salamov A."/>
            <person name="Schmidt O."/>
            <person name="Schmutz J."/>
            <person name="Skrede I."/>
            <person name="Stenlid J."/>
            <person name="Wiebenga A."/>
            <person name="Xie X."/>
            <person name="Kues U."/>
            <person name="Hibbett D.S."/>
            <person name="Hoffmeister D."/>
            <person name="Hogberg N."/>
            <person name="Martin F."/>
            <person name="Grigoriev I.V."/>
            <person name="Watkinson S.C."/>
        </authorList>
    </citation>
    <scope>NUCLEOTIDE SEQUENCE</scope>
    <source>
        <strain evidence="1">S7.9</strain>
    </source>
</reference>
<dbReference type="HOGENOM" id="CLU_3112193_0_0_1"/>
<protein>
    <submittedName>
        <fullName evidence="1">Uncharacterized protein</fullName>
    </submittedName>
</protein>
<dbReference type="GeneID" id="18811444"/>
<sequence>MLDLIAISDGIFEEDGYFNVVFPVSRATLGLKGRRLEVARQRVWRGWSTLD</sequence>
<organism>
    <name type="scientific">Serpula lacrymans var. lacrymans (strain S7.9)</name>
    <name type="common">Dry rot fungus</name>
    <dbReference type="NCBI Taxonomy" id="578457"/>
    <lineage>
        <taxon>Eukaryota</taxon>
        <taxon>Fungi</taxon>
        <taxon>Dikarya</taxon>
        <taxon>Basidiomycota</taxon>
        <taxon>Agaricomycotina</taxon>
        <taxon>Agaricomycetes</taxon>
        <taxon>Agaricomycetidae</taxon>
        <taxon>Boletales</taxon>
        <taxon>Coniophorineae</taxon>
        <taxon>Serpulaceae</taxon>
        <taxon>Serpula</taxon>
    </lineage>
</organism>
<accession>F8NXW6</accession>